<evidence type="ECO:0000256" key="1">
    <source>
        <dbReference type="ARBA" id="ARBA00007521"/>
    </source>
</evidence>
<dbReference type="EMBL" id="CP003947">
    <property type="protein sequence ID" value="AFZ53860.1"/>
    <property type="molecule type" value="Genomic_DNA"/>
</dbReference>
<dbReference type="eggNOG" id="COG2337">
    <property type="taxonomic scope" value="Bacteria"/>
</dbReference>
<dbReference type="OrthoDB" id="9808744at2"/>
<gene>
    <name evidence="3" type="ordered locus">Cyan10605_1758</name>
</gene>
<organism evidence="3 4">
    <name type="scientific">Cyanobacterium aponinum (strain PCC 10605)</name>
    <dbReference type="NCBI Taxonomy" id="755178"/>
    <lineage>
        <taxon>Bacteria</taxon>
        <taxon>Bacillati</taxon>
        <taxon>Cyanobacteriota</taxon>
        <taxon>Cyanophyceae</taxon>
        <taxon>Oscillatoriophycideae</taxon>
        <taxon>Chroococcales</taxon>
        <taxon>Geminocystaceae</taxon>
        <taxon>Cyanobacterium</taxon>
    </lineage>
</organism>
<dbReference type="InterPro" id="IPR003477">
    <property type="entry name" value="PemK-like"/>
</dbReference>
<dbReference type="InterPro" id="IPR011067">
    <property type="entry name" value="Plasmid_toxin/cell-grow_inhib"/>
</dbReference>
<sequence length="120" mass="13273">MSDFDVFPRQGEIYLCRASKQSGDTKKRPVVVVSLDVRNQYSSTVLVVPFSSFIEGIENNPCRVLVKKGEGGLMVDSVAMADLITNIKKNYLESSVYGVISQSYLTKIQRAISLSMGVFL</sequence>
<dbReference type="HOGENOM" id="CLU_121823_1_3_3"/>
<dbReference type="PANTHER" id="PTHR33988">
    <property type="entry name" value="ENDORIBONUCLEASE MAZF-RELATED"/>
    <property type="match status" value="1"/>
</dbReference>
<dbReference type="GO" id="GO:0016075">
    <property type="term" value="P:rRNA catabolic process"/>
    <property type="evidence" value="ECO:0007669"/>
    <property type="project" value="TreeGrafter"/>
</dbReference>
<evidence type="ECO:0000256" key="2">
    <source>
        <dbReference type="ARBA" id="ARBA00022649"/>
    </source>
</evidence>
<dbReference type="Pfam" id="PF02452">
    <property type="entry name" value="PemK_toxin"/>
    <property type="match status" value="1"/>
</dbReference>
<dbReference type="RefSeq" id="WP_015219587.1">
    <property type="nucleotide sequence ID" value="NC_019776.1"/>
</dbReference>
<keyword evidence="4" id="KW-1185">Reference proteome</keyword>
<dbReference type="GO" id="GO:0003677">
    <property type="term" value="F:DNA binding"/>
    <property type="evidence" value="ECO:0007669"/>
    <property type="project" value="InterPro"/>
</dbReference>
<dbReference type="Proteomes" id="UP000010480">
    <property type="component" value="Chromosome"/>
</dbReference>
<name>K9Z5L5_CYAAP</name>
<dbReference type="GO" id="GO:0006402">
    <property type="term" value="P:mRNA catabolic process"/>
    <property type="evidence" value="ECO:0007669"/>
    <property type="project" value="TreeGrafter"/>
</dbReference>
<protein>
    <submittedName>
        <fullName evidence="3">MazE/toxin transcriptional modulator MazF</fullName>
    </submittedName>
</protein>
<evidence type="ECO:0000313" key="3">
    <source>
        <dbReference type="EMBL" id="AFZ53860.1"/>
    </source>
</evidence>
<dbReference type="AlphaFoldDB" id="K9Z5L5"/>
<reference evidence="4" key="1">
    <citation type="journal article" date="2013" name="Proc. Natl. Acad. Sci. U.S.A.">
        <title>Improving the coverage of the cyanobacterial phylum using diversity-driven genome sequencing.</title>
        <authorList>
            <person name="Shih P.M."/>
            <person name="Wu D."/>
            <person name="Latifi A."/>
            <person name="Axen S.D."/>
            <person name="Fewer D.P."/>
            <person name="Talla E."/>
            <person name="Calteau A."/>
            <person name="Cai F."/>
            <person name="Tandeau de Marsac N."/>
            <person name="Rippka R."/>
            <person name="Herdman M."/>
            <person name="Sivonen K."/>
            <person name="Coursin T."/>
            <person name="Laurent T."/>
            <person name="Goodwin L."/>
            <person name="Nolan M."/>
            <person name="Davenport K.W."/>
            <person name="Han C.S."/>
            <person name="Rubin E.M."/>
            <person name="Eisen J.A."/>
            <person name="Woyke T."/>
            <person name="Gugger M."/>
            <person name="Kerfeld C.A."/>
        </authorList>
    </citation>
    <scope>NUCLEOTIDE SEQUENCE [LARGE SCALE GENOMIC DNA]</scope>
    <source>
        <strain evidence="4">PCC 10605</strain>
    </source>
</reference>
<dbReference type="GO" id="GO:0004521">
    <property type="term" value="F:RNA endonuclease activity"/>
    <property type="evidence" value="ECO:0007669"/>
    <property type="project" value="TreeGrafter"/>
</dbReference>
<dbReference type="Gene3D" id="2.30.30.110">
    <property type="match status" value="1"/>
</dbReference>
<dbReference type="STRING" id="755178.Cyan10605_1758"/>
<comment type="similarity">
    <text evidence="1">Belongs to the PemK/MazF family.</text>
</comment>
<keyword evidence="2" id="KW-1277">Toxin-antitoxin system</keyword>
<dbReference type="SUPFAM" id="SSF50118">
    <property type="entry name" value="Cell growth inhibitor/plasmid maintenance toxic component"/>
    <property type="match status" value="1"/>
</dbReference>
<dbReference type="KEGG" id="can:Cyan10605_1758"/>
<evidence type="ECO:0000313" key="4">
    <source>
        <dbReference type="Proteomes" id="UP000010480"/>
    </source>
</evidence>
<proteinExistence type="inferred from homology"/>
<accession>K9Z5L5</accession>